<proteinExistence type="predicted"/>
<dbReference type="AlphaFoldDB" id="A0A7V8JR16"/>
<reference evidence="2" key="1">
    <citation type="journal article" date="2020" name="MBio">
        <title>Horizontal gene transfer to a defensive symbiont with a reduced genome amongst a multipartite beetle microbiome.</title>
        <authorList>
            <person name="Waterworth S.C."/>
            <person name="Florez L.V."/>
            <person name="Rees E.R."/>
            <person name="Hertweck C."/>
            <person name="Kaltenpoth M."/>
            <person name="Kwan J.C."/>
        </authorList>
    </citation>
    <scope>NUCLEOTIDE SEQUENCE [LARGE SCALE GENOMIC DNA]</scope>
</reference>
<dbReference type="InterPro" id="IPR021439">
    <property type="entry name" value="DUF3088"/>
</dbReference>
<accession>A0A7V8JR16</accession>
<protein>
    <recommendedName>
        <fullName evidence="3">DUF3088 domain-containing protein</fullName>
    </recommendedName>
</protein>
<dbReference type="Proteomes" id="UP000461670">
    <property type="component" value="Unassembled WGS sequence"/>
</dbReference>
<name>A0A7V8JR16_9BURK</name>
<evidence type="ECO:0000313" key="1">
    <source>
        <dbReference type="EMBL" id="KAF1022625.1"/>
    </source>
</evidence>
<sequence length="115" mass="12867">MSETKKDLLLLLQPGFEDPAYPGERFICPDCNPIEGLLASDPARVARLDVRRLPFPRPRQAVIDALDDQHQGLPVLIFGDEPPADAQVVAGKYFVSDSKRILQLLAERHGFPRLH</sequence>
<comment type="caution">
    <text evidence="1">The sequence shown here is derived from an EMBL/GenBank/DDBJ whole genome shotgun (WGS) entry which is preliminary data.</text>
</comment>
<organism evidence="1 2">
    <name type="scientific">Paracidovorax wautersii</name>
    <dbReference type="NCBI Taxonomy" id="1177982"/>
    <lineage>
        <taxon>Bacteria</taxon>
        <taxon>Pseudomonadati</taxon>
        <taxon>Pseudomonadota</taxon>
        <taxon>Betaproteobacteria</taxon>
        <taxon>Burkholderiales</taxon>
        <taxon>Comamonadaceae</taxon>
        <taxon>Paracidovorax</taxon>
    </lineage>
</organism>
<dbReference type="Pfam" id="PF11287">
    <property type="entry name" value="DUF3088"/>
    <property type="match status" value="1"/>
</dbReference>
<evidence type="ECO:0008006" key="3">
    <source>
        <dbReference type="Google" id="ProtNLM"/>
    </source>
</evidence>
<gene>
    <name evidence="1" type="ORF">GAK30_00998</name>
</gene>
<dbReference type="EMBL" id="WNDQ01000010">
    <property type="protein sequence ID" value="KAF1022625.1"/>
    <property type="molecule type" value="Genomic_DNA"/>
</dbReference>
<evidence type="ECO:0000313" key="2">
    <source>
        <dbReference type="Proteomes" id="UP000461670"/>
    </source>
</evidence>